<feature type="compositionally biased region" description="Polar residues" evidence="9">
    <location>
        <begin position="1247"/>
        <end position="1287"/>
    </location>
</feature>
<evidence type="ECO:0000256" key="2">
    <source>
        <dbReference type="ARBA" id="ARBA00005814"/>
    </source>
</evidence>
<dbReference type="Pfam" id="PF01061">
    <property type="entry name" value="ABC2_membrane"/>
    <property type="match status" value="1"/>
</dbReference>
<evidence type="ECO:0000256" key="7">
    <source>
        <dbReference type="ARBA" id="ARBA00022989"/>
    </source>
</evidence>
<feature type="region of interest" description="Disordered" evidence="9">
    <location>
        <begin position="1130"/>
        <end position="1211"/>
    </location>
</feature>
<dbReference type="SUPFAM" id="SSF52540">
    <property type="entry name" value="P-loop containing nucleoside triphosphate hydrolases"/>
    <property type="match status" value="1"/>
</dbReference>
<feature type="compositionally biased region" description="Low complexity" evidence="9">
    <location>
        <begin position="380"/>
        <end position="414"/>
    </location>
</feature>
<dbReference type="InterPro" id="IPR050352">
    <property type="entry name" value="ABCG_transporters"/>
</dbReference>
<name>A0ABQ7S7G4_9ACAR</name>
<dbReference type="InterPro" id="IPR027417">
    <property type="entry name" value="P-loop_NTPase"/>
</dbReference>
<proteinExistence type="inferred from homology"/>
<evidence type="ECO:0000256" key="6">
    <source>
        <dbReference type="ARBA" id="ARBA00022840"/>
    </source>
</evidence>
<evidence type="ECO:0000313" key="13">
    <source>
        <dbReference type="Proteomes" id="UP000825002"/>
    </source>
</evidence>
<feature type="transmembrane region" description="Helical" evidence="10">
    <location>
        <begin position="692"/>
        <end position="718"/>
    </location>
</feature>
<organism evidence="12 13">
    <name type="scientific">Fragariocoptes setiger</name>
    <dbReference type="NCBI Taxonomy" id="1670756"/>
    <lineage>
        <taxon>Eukaryota</taxon>
        <taxon>Metazoa</taxon>
        <taxon>Ecdysozoa</taxon>
        <taxon>Arthropoda</taxon>
        <taxon>Chelicerata</taxon>
        <taxon>Arachnida</taxon>
        <taxon>Acari</taxon>
        <taxon>Acariformes</taxon>
        <taxon>Trombidiformes</taxon>
        <taxon>Prostigmata</taxon>
        <taxon>Eupodina</taxon>
        <taxon>Eriophyoidea</taxon>
        <taxon>Phytoptidae</taxon>
        <taxon>Fragariocoptes</taxon>
    </lineage>
</organism>
<sequence>TLCVNSSSVEHSLHCIRAAQANETGCYYNSVFQFNESKDDLNNNNNNGTDSPKQWSTRKRSLQDKFINDERAQIEAYTENLSDQIQSIDPNFELVWSQLSFQVDDGPLSWSSIKRTLGIASRSTADEDFGQQKQHASVGERYVFQNLNGSIRSGEITAILGPSGAGKTSLLNALTGRHEGYRGRVDVLGGTPHRQMRMSIIPQKDYLVERLTVRENLMFASKIKNHLPDNKFNHESNVDRVVKMLNLYTCLEALAGSVSGGEHKRVSIAQELLSSPDLLVLDEPTSGLDSLNCKKLISTLQTLIESSQAGLIRPIAIVLTIHQPEVDVYYMFDRVYFMACNGRVIFEGAPQEAVDTVLRHKRMLHLCSDKSKNKNHNNKNGKTTAISSSKLSTKLLSPTSKPGATIETSTTSDNNNDDDDHCEIIYNPATYLIEIASGESGETLIDVLAQHQRDNFAHQYKKRLEYHTNSNDSNNQHKSNEIAIYTDSPKHGCNRNADVSVLPLRADTLCLDLSEDKVSVARQTDGVVNGHAVDTSSPSSCPSSLIVDRRLKANKSNAHRGHFWRHTRILTARAFKSTLRDPLLTATAATFHLVIPFLMYTVYSPRTGTVNACPMIQRDLDLVVLLSNQTSNKIFEMQEEFILSLEASTMFFLIAYSFSMCTISVASLSFPLNMHVLLKESRNSWYSLSSYLLAKSIADLPFEIIFPSVSVFLAWPMLGHPDSYMQWRMLSIALVLVLVSMISHAHGLLFGAIFMNSVQTATFMSNATTLPLVLLSGFTARIKHMPWLLQKLSWISMYKYATDAMNIIRFGFGRCPCNQQMDTYLRSTRPRMVGIPDQLRSLMSFYIDSGEAGNDSSLDYESSATDNIDTTSVDTTVSHTSTITGAPTMRNLAAMLTNGLDNLTSNLTTSVTERTTGAGDTDFSIAATAAALETTTSVDLPRKDFFNDMAEVMAKAFAYVINDNLIMLNTYCVLAAILALSLSCCDNVEALRTGAPSIACLTLRPVHGFHRARPAMSSPFTLTQSTQEYSHQSNLTVTLSTNMPDRYFRGFMIQAYDPVTGRTVGHFLPSSDSKPVGSCSATTHRNNLNKESATLVWVAPSRSSANNRRPSLRVPRPYIQIGTRVRRWWAPPDTPVTASPSSAGSQVSEPAHAPAAIPQASAQAPASAPVITQQASEAKSGDAHDQHEDDKPQSAPVGAHHRPPNTNVFHFGAGAVQASPSTGQVRFRATVVVTYEEFYTGFDSSDRSATVESGPSSSPPATKQSANGQQSQSVDNNNIDDSKNSTAPKEGNHS</sequence>
<comment type="subcellular location">
    <subcellularLocation>
        <location evidence="1">Membrane</location>
        <topology evidence="1">Multi-pass membrane protein</topology>
    </subcellularLocation>
</comment>
<dbReference type="InterPro" id="IPR002861">
    <property type="entry name" value="Reeler_dom"/>
</dbReference>
<keyword evidence="3" id="KW-0813">Transport</keyword>
<keyword evidence="5" id="KW-0547">Nucleotide-binding</keyword>
<feature type="compositionally biased region" description="Basic and acidic residues" evidence="9">
    <location>
        <begin position="1179"/>
        <end position="1192"/>
    </location>
</feature>
<comment type="similarity">
    <text evidence="2">Belongs to the ABC transporter superfamily. ABCG family. Eye pigment precursor importer (TC 3.A.1.204) subfamily.</text>
</comment>
<evidence type="ECO:0000256" key="4">
    <source>
        <dbReference type="ARBA" id="ARBA00022692"/>
    </source>
</evidence>
<dbReference type="InterPro" id="IPR003593">
    <property type="entry name" value="AAA+_ATPase"/>
</dbReference>
<gene>
    <name evidence="12" type="primary">ABCG14</name>
    <name evidence="12" type="ORF">GZH46_02125</name>
</gene>
<dbReference type="Gene3D" id="3.40.50.300">
    <property type="entry name" value="P-loop containing nucleotide triphosphate hydrolases"/>
    <property type="match status" value="1"/>
</dbReference>
<keyword evidence="6" id="KW-0067">ATP-binding</keyword>
<feature type="region of interest" description="Disordered" evidence="9">
    <location>
        <begin position="39"/>
        <end position="59"/>
    </location>
</feature>
<dbReference type="InterPro" id="IPR003439">
    <property type="entry name" value="ABC_transporter-like_ATP-bd"/>
</dbReference>
<feature type="transmembrane region" description="Helical" evidence="10">
    <location>
        <begin position="583"/>
        <end position="603"/>
    </location>
</feature>
<dbReference type="PANTHER" id="PTHR48041:SF78">
    <property type="entry name" value="ABC TRANSPORTER EXPRESSED IN TRACHEA, ISOFORM A"/>
    <property type="match status" value="1"/>
</dbReference>
<keyword evidence="7 10" id="KW-1133">Transmembrane helix</keyword>
<feature type="non-terminal residue" evidence="12">
    <location>
        <position position="1"/>
    </location>
</feature>
<feature type="transmembrane region" description="Helical" evidence="10">
    <location>
        <begin position="651"/>
        <end position="672"/>
    </location>
</feature>
<evidence type="ECO:0000313" key="12">
    <source>
        <dbReference type="EMBL" id="KAG9509362.1"/>
    </source>
</evidence>
<feature type="transmembrane region" description="Helical" evidence="10">
    <location>
        <begin position="730"/>
        <end position="755"/>
    </location>
</feature>
<reference evidence="12 13" key="1">
    <citation type="submission" date="2020-10" db="EMBL/GenBank/DDBJ databases">
        <authorList>
            <person name="Klimov P.B."/>
            <person name="Dyachkov S.M."/>
            <person name="Chetverikov P.E."/>
        </authorList>
    </citation>
    <scope>NUCLEOTIDE SEQUENCE [LARGE SCALE GENOMIC DNA]</scope>
    <source>
        <strain evidence="12">BMOC 18-1129-001#AD2665</strain>
        <tissue evidence="12">Entire mites</tissue>
    </source>
</reference>
<feature type="domain" description="ABC transporter" evidence="11">
    <location>
        <begin position="124"/>
        <end position="366"/>
    </location>
</feature>
<comment type="caution">
    <text evidence="12">The sequence shown here is derived from an EMBL/GenBank/DDBJ whole genome shotgun (WGS) entry which is preliminary data.</text>
</comment>
<feature type="region of interest" description="Disordered" evidence="9">
    <location>
        <begin position="369"/>
        <end position="420"/>
    </location>
</feature>
<dbReference type="Proteomes" id="UP000825002">
    <property type="component" value="Unassembled WGS sequence"/>
</dbReference>
<dbReference type="EMBL" id="JAIFTH010000517">
    <property type="protein sequence ID" value="KAG9509362.1"/>
    <property type="molecule type" value="Genomic_DNA"/>
</dbReference>
<dbReference type="CDD" id="cd08544">
    <property type="entry name" value="Reeler"/>
    <property type="match status" value="1"/>
</dbReference>
<accession>A0ABQ7S7G4</accession>
<dbReference type="PANTHER" id="PTHR48041">
    <property type="entry name" value="ABC TRANSPORTER G FAMILY MEMBER 28"/>
    <property type="match status" value="1"/>
</dbReference>
<dbReference type="Gene3D" id="2.60.40.4060">
    <property type="entry name" value="Reeler domain"/>
    <property type="match status" value="1"/>
</dbReference>
<dbReference type="InterPro" id="IPR013525">
    <property type="entry name" value="ABC2_TM"/>
</dbReference>
<feature type="compositionally biased region" description="Low complexity" evidence="9">
    <location>
        <begin position="1150"/>
        <end position="1169"/>
    </location>
</feature>
<protein>
    <submittedName>
        <fullName evidence="12">ABC transporter G family member 14</fullName>
    </submittedName>
</protein>
<evidence type="ECO:0000256" key="3">
    <source>
        <dbReference type="ARBA" id="ARBA00022448"/>
    </source>
</evidence>
<dbReference type="Pfam" id="PF00005">
    <property type="entry name" value="ABC_tran"/>
    <property type="match status" value="1"/>
</dbReference>
<evidence type="ECO:0000256" key="9">
    <source>
        <dbReference type="SAM" id="MobiDB-lite"/>
    </source>
</evidence>
<evidence type="ECO:0000256" key="5">
    <source>
        <dbReference type="ARBA" id="ARBA00022741"/>
    </source>
</evidence>
<keyword evidence="4 10" id="KW-0812">Transmembrane</keyword>
<dbReference type="PROSITE" id="PS50893">
    <property type="entry name" value="ABC_TRANSPORTER_2"/>
    <property type="match status" value="1"/>
</dbReference>
<dbReference type="SMART" id="SM00382">
    <property type="entry name" value="AAA"/>
    <property type="match status" value="1"/>
</dbReference>
<evidence type="ECO:0000256" key="10">
    <source>
        <dbReference type="SAM" id="Phobius"/>
    </source>
</evidence>
<dbReference type="InterPro" id="IPR042307">
    <property type="entry name" value="Reeler_sf"/>
</dbReference>
<evidence type="ECO:0000259" key="11">
    <source>
        <dbReference type="PROSITE" id="PS50893"/>
    </source>
</evidence>
<keyword evidence="8 10" id="KW-0472">Membrane</keyword>
<keyword evidence="13" id="KW-1185">Reference proteome</keyword>
<dbReference type="Pfam" id="PF02014">
    <property type="entry name" value="Reeler"/>
    <property type="match status" value="1"/>
</dbReference>
<feature type="compositionally biased region" description="Polar residues" evidence="9">
    <location>
        <begin position="1136"/>
        <end position="1148"/>
    </location>
</feature>
<feature type="region of interest" description="Disordered" evidence="9">
    <location>
        <begin position="1244"/>
        <end position="1294"/>
    </location>
</feature>
<evidence type="ECO:0000256" key="1">
    <source>
        <dbReference type="ARBA" id="ARBA00004141"/>
    </source>
</evidence>
<evidence type="ECO:0000256" key="8">
    <source>
        <dbReference type="ARBA" id="ARBA00023136"/>
    </source>
</evidence>